<evidence type="ECO:0000259" key="8">
    <source>
        <dbReference type="PROSITE" id="PS51352"/>
    </source>
</evidence>
<dbReference type="Proteomes" id="UP001280156">
    <property type="component" value="Unassembled WGS sequence"/>
</dbReference>
<protein>
    <recommendedName>
        <fullName evidence="7">Thioredoxin</fullName>
    </recommendedName>
</protein>
<dbReference type="CDD" id="cd02947">
    <property type="entry name" value="TRX_family"/>
    <property type="match status" value="1"/>
</dbReference>
<sequence length="148" mass="15998">MTQENLVVCTKCGVVNRLPFSRNGADAKCGKCGALLFSGLPQDVDAANFDRQIGRGSLPVVVDVWAPWCGPCKMMAPAYEAAAKALEPHMRLIKLNSDKEQAIAARLGIRGIPTLILFHHQHEVARISGAMGTSQIVNWVRNHIPAGN</sequence>
<dbReference type="PANTHER" id="PTHR45663:SF11">
    <property type="entry name" value="GEO12009P1"/>
    <property type="match status" value="1"/>
</dbReference>
<keyword evidence="10" id="KW-1185">Reference proteome</keyword>
<organism evidence="9 10">
    <name type="scientific">Mesorhizobium humile</name>
    <dbReference type="NCBI Taxonomy" id="3072313"/>
    <lineage>
        <taxon>Bacteria</taxon>
        <taxon>Pseudomonadati</taxon>
        <taxon>Pseudomonadota</taxon>
        <taxon>Alphaproteobacteria</taxon>
        <taxon>Hyphomicrobiales</taxon>
        <taxon>Phyllobacteriaceae</taxon>
        <taxon>Mesorhizobium</taxon>
    </lineage>
</organism>
<comment type="similarity">
    <text evidence="1">Belongs to the thioredoxin family.</text>
</comment>
<dbReference type="InterPro" id="IPR013766">
    <property type="entry name" value="Thioredoxin_domain"/>
</dbReference>
<dbReference type="InterPro" id="IPR036249">
    <property type="entry name" value="Thioredoxin-like_sf"/>
</dbReference>
<gene>
    <name evidence="9" type="primary">trxC</name>
    <name evidence="9" type="ORF">RFM52_12920</name>
</gene>
<keyword evidence="6" id="KW-0676">Redox-active center</keyword>
<dbReference type="EMBL" id="JAVIIV010000007">
    <property type="protein sequence ID" value="MDX8486101.1"/>
    <property type="molecule type" value="Genomic_DNA"/>
</dbReference>
<evidence type="ECO:0000256" key="6">
    <source>
        <dbReference type="ARBA" id="ARBA00023284"/>
    </source>
</evidence>
<dbReference type="RefSeq" id="WP_320297198.1">
    <property type="nucleotide sequence ID" value="NZ_JAVIIU010000009.1"/>
</dbReference>
<proteinExistence type="inferred from homology"/>
<evidence type="ECO:0000256" key="7">
    <source>
        <dbReference type="NCBIfam" id="TIGR01068"/>
    </source>
</evidence>
<dbReference type="Gene3D" id="2.30.30.380">
    <property type="entry name" value="Zn-finger domain of Sec23/24"/>
    <property type="match status" value="1"/>
</dbReference>
<keyword evidence="2" id="KW-0813">Transport</keyword>
<keyword evidence="4" id="KW-0249">Electron transport</keyword>
<dbReference type="InterPro" id="IPR017937">
    <property type="entry name" value="Thioredoxin_CS"/>
</dbReference>
<dbReference type="NCBIfam" id="TIGR01068">
    <property type="entry name" value="thioredoxin"/>
    <property type="match status" value="1"/>
</dbReference>
<dbReference type="InterPro" id="IPR049299">
    <property type="entry name" value="Thio2_N"/>
</dbReference>
<evidence type="ECO:0000313" key="10">
    <source>
        <dbReference type="Proteomes" id="UP001280156"/>
    </source>
</evidence>
<keyword evidence="5" id="KW-1015">Disulfide bond</keyword>
<evidence type="ECO:0000256" key="5">
    <source>
        <dbReference type="ARBA" id="ARBA00023157"/>
    </source>
</evidence>
<accession>A0ABU4YGM0</accession>
<dbReference type="PANTHER" id="PTHR45663">
    <property type="entry name" value="GEO12009P1"/>
    <property type="match status" value="1"/>
</dbReference>
<dbReference type="SUPFAM" id="SSF52833">
    <property type="entry name" value="Thioredoxin-like"/>
    <property type="match status" value="1"/>
</dbReference>
<dbReference type="Gene3D" id="3.40.30.10">
    <property type="entry name" value="Glutaredoxin"/>
    <property type="match status" value="1"/>
</dbReference>
<feature type="domain" description="Thioredoxin" evidence="8">
    <location>
        <begin position="40"/>
        <end position="145"/>
    </location>
</feature>
<comment type="caution">
    <text evidence="9">The sequence shown here is derived from an EMBL/GenBank/DDBJ whole genome shotgun (WGS) entry which is preliminary data.</text>
</comment>
<dbReference type="InterPro" id="IPR005746">
    <property type="entry name" value="Thioredoxin"/>
</dbReference>
<reference evidence="9 10" key="1">
    <citation type="submission" date="2023-08" db="EMBL/GenBank/DDBJ databases">
        <title>Implementing the SeqCode for naming new Mesorhizobium species isolated from Vachellia karroo root nodules.</title>
        <authorList>
            <person name="Van Lill M."/>
        </authorList>
    </citation>
    <scope>NUCLEOTIDE SEQUENCE [LARGE SCALE GENOMIC DNA]</scope>
    <source>
        <strain evidence="9 10">VK2B</strain>
    </source>
</reference>
<evidence type="ECO:0000256" key="4">
    <source>
        <dbReference type="ARBA" id="ARBA00022982"/>
    </source>
</evidence>
<evidence type="ECO:0000256" key="3">
    <source>
        <dbReference type="ARBA" id="ARBA00022723"/>
    </source>
</evidence>
<evidence type="ECO:0000256" key="2">
    <source>
        <dbReference type="ARBA" id="ARBA00022448"/>
    </source>
</evidence>
<evidence type="ECO:0000313" key="9">
    <source>
        <dbReference type="EMBL" id="MDX8486101.1"/>
    </source>
</evidence>
<dbReference type="Pfam" id="PF21352">
    <property type="entry name" value="Zn_ribbon_Thio2"/>
    <property type="match status" value="1"/>
</dbReference>
<dbReference type="PROSITE" id="PS51352">
    <property type="entry name" value="THIOREDOXIN_2"/>
    <property type="match status" value="1"/>
</dbReference>
<dbReference type="Pfam" id="PF00085">
    <property type="entry name" value="Thioredoxin"/>
    <property type="match status" value="1"/>
</dbReference>
<dbReference type="PRINTS" id="PR00421">
    <property type="entry name" value="THIOREDOXIN"/>
</dbReference>
<keyword evidence="3" id="KW-0479">Metal-binding</keyword>
<dbReference type="PROSITE" id="PS00194">
    <property type="entry name" value="THIOREDOXIN_1"/>
    <property type="match status" value="1"/>
</dbReference>
<dbReference type="NCBIfam" id="NF008229">
    <property type="entry name" value="PRK10996.1"/>
    <property type="match status" value="1"/>
</dbReference>
<name>A0ABU4YGM0_9HYPH</name>
<evidence type="ECO:0000256" key="1">
    <source>
        <dbReference type="ARBA" id="ARBA00008987"/>
    </source>
</evidence>